<keyword evidence="3 6" id="KW-0812">Transmembrane</keyword>
<feature type="transmembrane region" description="Helical" evidence="6">
    <location>
        <begin position="45"/>
        <end position="62"/>
    </location>
</feature>
<evidence type="ECO:0000256" key="2">
    <source>
        <dbReference type="ARBA" id="ARBA00022475"/>
    </source>
</evidence>
<dbReference type="EMBL" id="PXYV01000005">
    <property type="protein sequence ID" value="PSR23494.1"/>
    <property type="molecule type" value="Genomic_DNA"/>
</dbReference>
<dbReference type="AlphaFoldDB" id="A0A2T2WMN2"/>
<feature type="transmembrane region" description="Helical" evidence="6">
    <location>
        <begin position="364"/>
        <end position="385"/>
    </location>
</feature>
<dbReference type="Gene3D" id="1.20.1250.20">
    <property type="entry name" value="MFS general substrate transporter like domains"/>
    <property type="match status" value="1"/>
</dbReference>
<dbReference type="CDD" id="cd06173">
    <property type="entry name" value="MFS_MefA_like"/>
    <property type="match status" value="1"/>
</dbReference>
<evidence type="ECO:0000256" key="3">
    <source>
        <dbReference type="ARBA" id="ARBA00022692"/>
    </source>
</evidence>
<feature type="transmembrane region" description="Helical" evidence="6">
    <location>
        <begin position="276"/>
        <end position="293"/>
    </location>
</feature>
<sequence>MSHPGTEDLPSARSFYFAVGVSYAADNFFQTALLWQVLALTHSPLWMAAALTMEFVPTIVVGTTGPDWGHGGSLAQWTIIEAFVILVLTIASPRRAIVWIAAAGLLGWYSARIIPKAQSLMMQSTATNRRPLASARFEVASRSGRIVGPLLAGGLLALSGPYGTVVALMALLLAASLLWWRVPQPVFNDAATRLQWHEALSALTHQDFLRTGFIVRMLTNLAWPAFTLGIPLLVLDRWHTQSIGYGVFRSVWGISAVLGTLIVMRTRHWSRYLRPFYFLSWALTGLGFILIGLSGNYVMALLMTILASIGSPLVHVALDTEIGQSIPPDRQAHIFALQRLLMNGMNLIGLALISILLTHLKASFVLVTSGIFMVGSTVFWGAWYYRKDHTDPKILPINQSTGRH</sequence>
<feature type="transmembrane region" description="Helical" evidence="6">
    <location>
        <begin position="96"/>
        <end position="114"/>
    </location>
</feature>
<feature type="transmembrane region" description="Helical" evidence="6">
    <location>
        <begin position="339"/>
        <end position="358"/>
    </location>
</feature>
<evidence type="ECO:0008006" key="9">
    <source>
        <dbReference type="Google" id="ProtNLM"/>
    </source>
</evidence>
<dbReference type="Pfam" id="PF07690">
    <property type="entry name" value="MFS_1"/>
    <property type="match status" value="1"/>
</dbReference>
<evidence type="ECO:0000313" key="8">
    <source>
        <dbReference type="Proteomes" id="UP000241848"/>
    </source>
</evidence>
<name>A0A2T2WMN2_9FIRM</name>
<organism evidence="7 8">
    <name type="scientific">Sulfobacillus acidophilus</name>
    <dbReference type="NCBI Taxonomy" id="53633"/>
    <lineage>
        <taxon>Bacteria</taxon>
        <taxon>Bacillati</taxon>
        <taxon>Bacillota</taxon>
        <taxon>Clostridia</taxon>
        <taxon>Eubacteriales</taxon>
        <taxon>Clostridiales Family XVII. Incertae Sedis</taxon>
        <taxon>Sulfobacillus</taxon>
    </lineage>
</organism>
<dbReference type="InterPro" id="IPR011701">
    <property type="entry name" value="MFS"/>
</dbReference>
<evidence type="ECO:0000256" key="4">
    <source>
        <dbReference type="ARBA" id="ARBA00022989"/>
    </source>
</evidence>
<comment type="subcellular location">
    <subcellularLocation>
        <location evidence="1">Cell membrane</location>
        <topology evidence="1">Multi-pass membrane protein</topology>
    </subcellularLocation>
</comment>
<dbReference type="Proteomes" id="UP000241848">
    <property type="component" value="Unassembled WGS sequence"/>
</dbReference>
<accession>A0A2T2WMN2</accession>
<feature type="transmembrane region" description="Helical" evidence="6">
    <location>
        <begin position="213"/>
        <end position="234"/>
    </location>
</feature>
<gene>
    <name evidence="7" type="ORF">C7B45_02855</name>
</gene>
<reference evidence="7 8" key="1">
    <citation type="journal article" date="2014" name="BMC Genomics">
        <title>Comparison of environmental and isolate Sulfobacillus genomes reveals diverse carbon, sulfur, nitrogen, and hydrogen metabolisms.</title>
        <authorList>
            <person name="Justice N.B."/>
            <person name="Norman A."/>
            <person name="Brown C.T."/>
            <person name="Singh A."/>
            <person name="Thomas B.C."/>
            <person name="Banfield J.F."/>
        </authorList>
    </citation>
    <scope>NUCLEOTIDE SEQUENCE [LARGE SCALE GENOMIC DNA]</scope>
    <source>
        <strain evidence="7">AMDSBA3</strain>
    </source>
</reference>
<feature type="transmembrane region" description="Helical" evidence="6">
    <location>
        <begin position="246"/>
        <end position="264"/>
    </location>
</feature>
<evidence type="ECO:0000256" key="1">
    <source>
        <dbReference type="ARBA" id="ARBA00004651"/>
    </source>
</evidence>
<keyword evidence="5 6" id="KW-0472">Membrane</keyword>
<evidence type="ECO:0000256" key="6">
    <source>
        <dbReference type="SAM" id="Phobius"/>
    </source>
</evidence>
<evidence type="ECO:0000256" key="5">
    <source>
        <dbReference type="ARBA" id="ARBA00023136"/>
    </source>
</evidence>
<keyword evidence="4 6" id="KW-1133">Transmembrane helix</keyword>
<dbReference type="GO" id="GO:0005886">
    <property type="term" value="C:plasma membrane"/>
    <property type="evidence" value="ECO:0007669"/>
    <property type="project" value="UniProtKB-SubCell"/>
</dbReference>
<proteinExistence type="predicted"/>
<dbReference type="PANTHER" id="PTHR23513:SF6">
    <property type="entry name" value="MAJOR FACILITATOR SUPERFAMILY ASSOCIATED DOMAIN-CONTAINING PROTEIN"/>
    <property type="match status" value="1"/>
</dbReference>
<dbReference type="SUPFAM" id="SSF103473">
    <property type="entry name" value="MFS general substrate transporter"/>
    <property type="match status" value="1"/>
</dbReference>
<dbReference type="GO" id="GO:0022857">
    <property type="term" value="F:transmembrane transporter activity"/>
    <property type="evidence" value="ECO:0007669"/>
    <property type="project" value="InterPro"/>
</dbReference>
<feature type="transmembrane region" description="Helical" evidence="6">
    <location>
        <begin position="15"/>
        <end position="38"/>
    </location>
</feature>
<protein>
    <recommendedName>
        <fullName evidence="9">MFS transporter</fullName>
    </recommendedName>
</protein>
<comment type="caution">
    <text evidence="7">The sequence shown here is derived from an EMBL/GenBank/DDBJ whole genome shotgun (WGS) entry which is preliminary data.</text>
</comment>
<dbReference type="InterPro" id="IPR036259">
    <property type="entry name" value="MFS_trans_sf"/>
</dbReference>
<feature type="transmembrane region" description="Helical" evidence="6">
    <location>
        <begin position="160"/>
        <end position="180"/>
    </location>
</feature>
<feature type="transmembrane region" description="Helical" evidence="6">
    <location>
        <begin position="74"/>
        <end position="91"/>
    </location>
</feature>
<keyword evidence="2" id="KW-1003">Cell membrane</keyword>
<evidence type="ECO:0000313" key="7">
    <source>
        <dbReference type="EMBL" id="PSR23494.1"/>
    </source>
</evidence>
<dbReference type="PANTHER" id="PTHR23513">
    <property type="entry name" value="INTEGRAL MEMBRANE EFFLUX PROTEIN-RELATED"/>
    <property type="match status" value="1"/>
</dbReference>